<reference evidence="1 2" key="1">
    <citation type="submission" date="2023-08" db="EMBL/GenBank/DDBJ databases">
        <title>Black Yeasts Isolated from many extreme environments.</title>
        <authorList>
            <person name="Coleine C."/>
            <person name="Stajich J.E."/>
            <person name="Selbmann L."/>
        </authorList>
    </citation>
    <scope>NUCLEOTIDE SEQUENCE [LARGE SCALE GENOMIC DNA]</scope>
    <source>
        <strain evidence="1 2">CCFEE 5935</strain>
    </source>
</reference>
<comment type="caution">
    <text evidence="1">The sequence shown here is derived from an EMBL/GenBank/DDBJ whole genome shotgun (WGS) entry which is preliminary data.</text>
</comment>
<dbReference type="RefSeq" id="XP_064663178.1">
    <property type="nucleotide sequence ID" value="XM_064798851.1"/>
</dbReference>
<sequence length="278" mass="31598">MFDLMYHVPTTTDHGDEGLLRHAECEVHALLEVGRVYGCSDVVSLHIDNVLNIYRETILDECRNKPVSMLEVAVRYQCDWIFREAGLHLLGRSNKRWDLAQDRLKELGIQELFTAKREEFVSKLKAADHDLLSMSVRYERSTVTGEQAVAEMELPLAFFRSWLSPKICNAGKQGHRLHPGYAEVYHRLVRGREFLPGYNEIGEYLRKSHGLESGYGPSVAFVADLQMGVDAVFKVAADRVKHLTKVETAAKYPDETSVLSRGLTCMEISDDELPWGKE</sequence>
<dbReference type="Proteomes" id="UP001337655">
    <property type="component" value="Unassembled WGS sequence"/>
</dbReference>
<evidence type="ECO:0000313" key="1">
    <source>
        <dbReference type="EMBL" id="KAK5174509.1"/>
    </source>
</evidence>
<dbReference type="AlphaFoldDB" id="A0AAV9PLX8"/>
<dbReference type="PANTHER" id="PTHR38119">
    <property type="entry name" value="BTB DOMAIN-CONTAINING PROTEIN-RELATED"/>
    <property type="match status" value="1"/>
</dbReference>
<proteinExistence type="predicted"/>
<accession>A0AAV9PLX8</accession>
<name>A0AAV9PLX8_9PEZI</name>
<dbReference type="EMBL" id="JAVRRT010000002">
    <property type="protein sequence ID" value="KAK5174509.1"/>
    <property type="molecule type" value="Genomic_DNA"/>
</dbReference>
<organism evidence="1 2">
    <name type="scientific">Saxophila tyrrhenica</name>
    <dbReference type="NCBI Taxonomy" id="1690608"/>
    <lineage>
        <taxon>Eukaryota</taxon>
        <taxon>Fungi</taxon>
        <taxon>Dikarya</taxon>
        <taxon>Ascomycota</taxon>
        <taxon>Pezizomycotina</taxon>
        <taxon>Dothideomycetes</taxon>
        <taxon>Dothideomycetidae</taxon>
        <taxon>Mycosphaerellales</taxon>
        <taxon>Extremaceae</taxon>
        <taxon>Saxophila</taxon>
    </lineage>
</organism>
<protein>
    <submittedName>
        <fullName evidence="1">Uncharacterized protein</fullName>
    </submittedName>
</protein>
<gene>
    <name evidence="1" type="ORF">LTR77_001589</name>
</gene>
<dbReference type="PANTHER" id="PTHR38119:SF1">
    <property type="entry name" value="BTB DOMAIN-CONTAINING PROTEIN"/>
    <property type="match status" value="1"/>
</dbReference>
<keyword evidence="2" id="KW-1185">Reference proteome</keyword>
<dbReference type="GeneID" id="89922937"/>
<evidence type="ECO:0000313" key="2">
    <source>
        <dbReference type="Proteomes" id="UP001337655"/>
    </source>
</evidence>